<dbReference type="OrthoDB" id="10263272at2759"/>
<dbReference type="Gene3D" id="2.130.10.10">
    <property type="entry name" value="YVTN repeat-like/Quinoprotein amine dehydrogenase"/>
    <property type="match status" value="1"/>
</dbReference>
<reference evidence="3" key="1">
    <citation type="submission" date="2022-01" db="EMBL/GenBank/DDBJ databases">
        <authorList>
            <person name="King R."/>
        </authorList>
    </citation>
    <scope>NUCLEOTIDE SEQUENCE</scope>
</reference>
<dbReference type="PANTHER" id="PTHR19918:SF52">
    <property type="entry name" value="PROTEIN CORTEX"/>
    <property type="match status" value="1"/>
</dbReference>
<dbReference type="GO" id="GO:0005680">
    <property type="term" value="C:anaphase-promoting complex"/>
    <property type="evidence" value="ECO:0007669"/>
    <property type="project" value="TreeGrafter"/>
</dbReference>
<dbReference type="InterPro" id="IPR015943">
    <property type="entry name" value="WD40/YVTN_repeat-like_dom_sf"/>
</dbReference>
<dbReference type="SUPFAM" id="SSF50978">
    <property type="entry name" value="WD40 repeat-like"/>
    <property type="match status" value="1"/>
</dbReference>
<keyword evidence="2" id="KW-0677">Repeat</keyword>
<dbReference type="GO" id="GO:0010997">
    <property type="term" value="F:anaphase-promoting complex binding"/>
    <property type="evidence" value="ECO:0007669"/>
    <property type="project" value="InterPro"/>
</dbReference>
<dbReference type="PANTHER" id="PTHR19918">
    <property type="entry name" value="CELL DIVISION CYCLE 20 CDC20 FIZZY -RELATED"/>
    <property type="match status" value="1"/>
</dbReference>
<reference evidence="3" key="2">
    <citation type="submission" date="2022-10" db="EMBL/GenBank/DDBJ databases">
        <authorList>
            <consortium name="ENA_rothamsted_submissions"/>
            <consortium name="culmorum"/>
            <person name="King R."/>
        </authorList>
    </citation>
    <scope>NUCLEOTIDE SEQUENCE</scope>
</reference>
<dbReference type="AlphaFoldDB" id="A0A9P0DLE7"/>
<keyword evidence="1" id="KW-0853">WD repeat</keyword>
<evidence type="ECO:0000313" key="3">
    <source>
        <dbReference type="EMBL" id="CAH1164798.1"/>
    </source>
</evidence>
<dbReference type="EMBL" id="OU896710">
    <property type="protein sequence ID" value="CAH1164798.1"/>
    <property type="molecule type" value="Genomic_DNA"/>
</dbReference>
<dbReference type="GO" id="GO:0031145">
    <property type="term" value="P:anaphase-promoting complex-dependent catabolic process"/>
    <property type="evidence" value="ECO:0007669"/>
    <property type="project" value="TreeGrafter"/>
</dbReference>
<dbReference type="InterPro" id="IPR033010">
    <property type="entry name" value="Cdc20/Fizzy"/>
</dbReference>
<evidence type="ECO:0000313" key="4">
    <source>
        <dbReference type="Proteomes" id="UP001153737"/>
    </source>
</evidence>
<keyword evidence="4" id="KW-1185">Reference proteome</keyword>
<dbReference type="InterPro" id="IPR036322">
    <property type="entry name" value="WD40_repeat_dom_sf"/>
</dbReference>
<dbReference type="Proteomes" id="UP001153737">
    <property type="component" value="Chromosome 4"/>
</dbReference>
<protein>
    <submittedName>
        <fullName evidence="3">Uncharacterized protein</fullName>
    </submittedName>
</protein>
<proteinExistence type="predicted"/>
<gene>
    <name evidence="3" type="ORF">PHAECO_LOCUS8723</name>
</gene>
<dbReference type="GO" id="GO:1990757">
    <property type="term" value="F:ubiquitin ligase activator activity"/>
    <property type="evidence" value="ECO:0007669"/>
    <property type="project" value="TreeGrafter"/>
</dbReference>
<sequence length="453" mass="51998">MSYSQNFNRRCPYDRFIPRRQNTDIDMSHLLINNNGLNATPNQQPIKDSEFPDFANTAKYTFHLQNYRDILKRSLLPHQKKVLEFSCVKHRQMKMAGKNKFETNPWPVRARPKPLLGAPSIVLDMPDLDTYLSHQVVDWGKQGYIAATYEGEVHVWHPEKKESRRVINSQWDVKNCIKWNREGTHFAVAFGFSEIAIWDFESFKTTATAKCPCLTTASKRCVITSMEWTKQGNLITGCTRGMICYWSSSLRCIKACPYAHTGDVITVKLSCAEKGLVTTGEDSRIKTWFWPDFAPNAEMEYAAPTKAVDWHPWKDSLLAVGGHVYTTIWNVDKREIVSFKEHPHPNCLVDCLTFNPLSAELLVSYYSDGNYLTVLKNLDCIVDEVRNSFGRVPYLLWDNTGTKLATASADENLCIFEFFGAATDLEKKYLRMKKKKLTTNMMETVDRIGHGIR</sequence>
<evidence type="ECO:0000256" key="2">
    <source>
        <dbReference type="ARBA" id="ARBA00022737"/>
    </source>
</evidence>
<organism evidence="3 4">
    <name type="scientific">Phaedon cochleariae</name>
    <name type="common">Mustard beetle</name>
    <dbReference type="NCBI Taxonomy" id="80249"/>
    <lineage>
        <taxon>Eukaryota</taxon>
        <taxon>Metazoa</taxon>
        <taxon>Ecdysozoa</taxon>
        <taxon>Arthropoda</taxon>
        <taxon>Hexapoda</taxon>
        <taxon>Insecta</taxon>
        <taxon>Pterygota</taxon>
        <taxon>Neoptera</taxon>
        <taxon>Endopterygota</taxon>
        <taxon>Coleoptera</taxon>
        <taxon>Polyphaga</taxon>
        <taxon>Cucujiformia</taxon>
        <taxon>Chrysomeloidea</taxon>
        <taxon>Chrysomelidae</taxon>
        <taxon>Chrysomelinae</taxon>
        <taxon>Chrysomelini</taxon>
        <taxon>Phaedon</taxon>
    </lineage>
</organism>
<accession>A0A9P0DLE7</accession>
<dbReference type="GO" id="GO:1905786">
    <property type="term" value="P:positive regulation of anaphase-promoting complex-dependent catabolic process"/>
    <property type="evidence" value="ECO:0007669"/>
    <property type="project" value="TreeGrafter"/>
</dbReference>
<dbReference type="SMART" id="SM00320">
    <property type="entry name" value="WD40"/>
    <property type="match status" value="5"/>
</dbReference>
<evidence type="ECO:0000256" key="1">
    <source>
        <dbReference type="ARBA" id="ARBA00022574"/>
    </source>
</evidence>
<name>A0A9P0DLE7_PHACE</name>
<dbReference type="InterPro" id="IPR001680">
    <property type="entry name" value="WD40_rpt"/>
</dbReference>